<evidence type="ECO:0000313" key="2">
    <source>
        <dbReference type="EMBL" id="CAH0479251.1"/>
    </source>
</evidence>
<dbReference type="CDD" id="cd06093">
    <property type="entry name" value="PX_domain"/>
    <property type="match status" value="1"/>
</dbReference>
<dbReference type="Proteomes" id="UP001160483">
    <property type="component" value="Unassembled WGS sequence"/>
</dbReference>
<name>A0AAU9L652_9STRA</name>
<dbReference type="EMBL" id="CAKLCB010000231">
    <property type="protein sequence ID" value="CAH0517292.1"/>
    <property type="molecule type" value="Genomic_DNA"/>
</dbReference>
<keyword evidence="4" id="KW-1185">Reference proteome</keyword>
<dbReference type="GO" id="GO:0035091">
    <property type="term" value="F:phosphatidylinositol binding"/>
    <property type="evidence" value="ECO:0007669"/>
    <property type="project" value="InterPro"/>
</dbReference>
<dbReference type="SMART" id="SM00312">
    <property type="entry name" value="PX"/>
    <property type="match status" value="1"/>
</dbReference>
<dbReference type="Pfam" id="PF00787">
    <property type="entry name" value="PX"/>
    <property type="match status" value="1"/>
</dbReference>
<protein>
    <recommendedName>
        <fullName evidence="1">PX domain-containing protein</fullName>
    </recommendedName>
</protein>
<organism evidence="2 5">
    <name type="scientific">Peronospora belbahrii</name>
    <dbReference type="NCBI Taxonomy" id="622444"/>
    <lineage>
        <taxon>Eukaryota</taxon>
        <taxon>Sar</taxon>
        <taxon>Stramenopiles</taxon>
        <taxon>Oomycota</taxon>
        <taxon>Peronosporomycetes</taxon>
        <taxon>Peronosporales</taxon>
        <taxon>Peronosporaceae</taxon>
        <taxon>Peronospora</taxon>
    </lineage>
</organism>
<dbReference type="AlphaFoldDB" id="A0AAU9L652"/>
<dbReference type="PROSITE" id="PS50195">
    <property type="entry name" value="PX"/>
    <property type="match status" value="1"/>
</dbReference>
<dbReference type="Proteomes" id="UP001158986">
    <property type="component" value="Unassembled WGS sequence"/>
</dbReference>
<dbReference type="SUPFAM" id="SSF64268">
    <property type="entry name" value="PX domain"/>
    <property type="match status" value="1"/>
</dbReference>
<gene>
    <name evidence="3" type="ORF">PBS001_LOCUS3915</name>
    <name evidence="2" type="ORF">PBS003_LOCUS5903</name>
</gene>
<accession>A0AAU9L652</accession>
<dbReference type="Gene3D" id="3.30.1520.10">
    <property type="entry name" value="Phox-like domain"/>
    <property type="match status" value="1"/>
</dbReference>
<evidence type="ECO:0000259" key="1">
    <source>
        <dbReference type="PROSITE" id="PS50195"/>
    </source>
</evidence>
<proteinExistence type="predicted"/>
<evidence type="ECO:0000313" key="5">
    <source>
        <dbReference type="Proteomes" id="UP001160483"/>
    </source>
</evidence>
<dbReference type="InterPro" id="IPR001683">
    <property type="entry name" value="PX_dom"/>
</dbReference>
<evidence type="ECO:0000313" key="3">
    <source>
        <dbReference type="EMBL" id="CAH0517292.1"/>
    </source>
</evidence>
<reference evidence="2 4" key="1">
    <citation type="submission" date="2021-11" db="EMBL/GenBank/DDBJ databases">
        <authorList>
            <person name="Islam A."/>
            <person name="Islam S."/>
            <person name="Flora M.S."/>
            <person name="Rahman M."/>
            <person name="Ziaur R.M."/>
            <person name="Epstein J.H."/>
            <person name="Hassan M."/>
            <person name="Klassen M."/>
            <person name="Woodard K."/>
            <person name="Webb A."/>
            <person name="Webby R.J."/>
            <person name="El Zowalaty M.E."/>
        </authorList>
    </citation>
    <scope>NUCLEOTIDE SEQUENCE</scope>
    <source>
        <strain evidence="3">Pbs1</strain>
        <strain evidence="2">Pbs3</strain>
    </source>
</reference>
<feature type="domain" description="PX" evidence="1">
    <location>
        <begin position="182"/>
        <end position="306"/>
    </location>
</feature>
<dbReference type="InterPro" id="IPR036871">
    <property type="entry name" value="PX_dom_sf"/>
</dbReference>
<sequence>MAETSSINRREQLRHLNNSLISGCLTVQEYDELRPFVSPTFQSHRQNYATRVTAQAQQPSDTNAAASNEQQSAVRRNVRFAEDVVPPPPVEAPPQYQILATLAASVSTGLQLRCPVCSTSNDTARSRHCYVCNSRLMIINGLPAAAAARRLGTRGSTGHIVPPTTDAFTLSDAGHVMFCDGFFSCVVQNTQTIATREGKTCQVFVMCCTWRPRQVIEDGRQQTEATWYVSQRFSNFEKLHKRLKKRLSRSIAVSLPPFPAKYHLTDRLEKRKQGLTIYMPRLLEMCAILSNAQPELDEFLDISHQIRLFLSQHPNVATASTVSSSMPAEYTQQTVAPTSSTAVPTSFSEHAGSAMFSAQSVAPPMDEIELAQAEGAVKLLAQAVRKARGDVRTDGIVQHHLNVCVQLAPGLQRSADLENPFASAELIPRAMQCEEDLHQAVAMYNDSLLAASGVTPSQQQVRHPEPHVQAQHVPVRNVVPASAA</sequence>
<evidence type="ECO:0000313" key="4">
    <source>
        <dbReference type="Proteomes" id="UP001158986"/>
    </source>
</evidence>
<dbReference type="EMBL" id="CAKKTJ010000297">
    <property type="protein sequence ID" value="CAH0479251.1"/>
    <property type="molecule type" value="Genomic_DNA"/>
</dbReference>
<comment type="caution">
    <text evidence="2">The sequence shown here is derived from an EMBL/GenBank/DDBJ whole genome shotgun (WGS) entry which is preliminary data.</text>
</comment>